<dbReference type="InterPro" id="IPR005184">
    <property type="entry name" value="DUF306_Meta_HslJ"/>
</dbReference>
<protein>
    <submittedName>
        <fullName evidence="2">META domain-containing protein</fullName>
    </submittedName>
</protein>
<dbReference type="InterPro" id="IPR038670">
    <property type="entry name" value="HslJ-like_sf"/>
</dbReference>
<dbReference type="RefSeq" id="WP_136961171.1">
    <property type="nucleotide sequence ID" value="NZ_CP039690.1"/>
</dbReference>
<name>A0A4D7B362_9HYPH</name>
<accession>A0A4D7B362</accession>
<dbReference type="AlphaFoldDB" id="A0A4D7B362"/>
<sequence length="157" mass="17489">MHQQSRTISVIAVLALIGLTATAEAQRSRREPPRPRPPTRAEVEAYMRFPAGERLAVVSINGIRPAAVDRPSFTFTANSRMTGFGGCNPVNADYRRGVNDIRFGPLNFIERRCGGEIDRQERAIFWAIQGATHWRPAGQRGMTFTGRRGTVTFARAF</sequence>
<feature type="domain" description="DUF306" evidence="1">
    <location>
        <begin position="56"/>
        <end position="152"/>
    </location>
</feature>
<dbReference type="Proteomes" id="UP000298781">
    <property type="component" value="Chromosome"/>
</dbReference>
<evidence type="ECO:0000313" key="2">
    <source>
        <dbReference type="EMBL" id="QCI65725.1"/>
    </source>
</evidence>
<evidence type="ECO:0000259" key="1">
    <source>
        <dbReference type="Pfam" id="PF03724"/>
    </source>
</evidence>
<organism evidence="2 3">
    <name type="scientific">Phreatobacter stygius</name>
    <dbReference type="NCBI Taxonomy" id="1940610"/>
    <lineage>
        <taxon>Bacteria</taxon>
        <taxon>Pseudomonadati</taxon>
        <taxon>Pseudomonadota</taxon>
        <taxon>Alphaproteobacteria</taxon>
        <taxon>Hyphomicrobiales</taxon>
        <taxon>Phreatobacteraceae</taxon>
        <taxon>Phreatobacter</taxon>
    </lineage>
</organism>
<proteinExistence type="predicted"/>
<dbReference type="EMBL" id="CP039690">
    <property type="protein sequence ID" value="QCI65725.1"/>
    <property type="molecule type" value="Genomic_DNA"/>
</dbReference>
<gene>
    <name evidence="2" type="ORF">E8M01_16810</name>
</gene>
<dbReference type="OrthoDB" id="8161670at2"/>
<dbReference type="Gene3D" id="2.40.128.270">
    <property type="match status" value="1"/>
</dbReference>
<evidence type="ECO:0000313" key="3">
    <source>
        <dbReference type="Proteomes" id="UP000298781"/>
    </source>
</evidence>
<dbReference type="Pfam" id="PF03724">
    <property type="entry name" value="META"/>
    <property type="match status" value="1"/>
</dbReference>
<keyword evidence="3" id="KW-1185">Reference proteome</keyword>
<dbReference type="KEGG" id="pstg:E8M01_16810"/>
<reference evidence="2 3" key="1">
    <citation type="submission" date="2019-04" db="EMBL/GenBank/DDBJ databases">
        <title>Phreatobacter aquaticus sp. nov.</title>
        <authorList>
            <person name="Choi A."/>
        </authorList>
    </citation>
    <scope>NUCLEOTIDE SEQUENCE [LARGE SCALE GENOMIC DNA]</scope>
    <source>
        <strain evidence="2 3">KCTC 52518</strain>
    </source>
</reference>